<evidence type="ECO:0000313" key="6">
    <source>
        <dbReference type="EMBL" id="MCP9765876.1"/>
    </source>
</evidence>
<evidence type="ECO:0000256" key="1">
    <source>
        <dbReference type="ARBA" id="ARBA00023015"/>
    </source>
</evidence>
<keyword evidence="2 6" id="KW-0238">DNA-binding</keyword>
<proteinExistence type="predicted"/>
<dbReference type="GO" id="GO:0003677">
    <property type="term" value="F:DNA binding"/>
    <property type="evidence" value="ECO:0007669"/>
    <property type="project" value="UniProtKB-KW"/>
</dbReference>
<dbReference type="PANTHER" id="PTHR44688">
    <property type="entry name" value="DNA-BINDING TRANSCRIPTIONAL ACTIVATOR DEVR_DOSR"/>
    <property type="match status" value="1"/>
</dbReference>
<gene>
    <name evidence="6" type="ORF">EGI31_23315</name>
</gene>
<dbReference type="Proteomes" id="UP001204144">
    <property type="component" value="Unassembled WGS sequence"/>
</dbReference>
<feature type="transmembrane region" description="Helical" evidence="4">
    <location>
        <begin position="20"/>
        <end position="41"/>
    </location>
</feature>
<organism evidence="6 7">
    <name type="scientific">Lacihabitans soyangensis</name>
    <dbReference type="NCBI Taxonomy" id="869394"/>
    <lineage>
        <taxon>Bacteria</taxon>
        <taxon>Pseudomonadati</taxon>
        <taxon>Bacteroidota</taxon>
        <taxon>Cytophagia</taxon>
        <taxon>Cytophagales</taxon>
        <taxon>Leadbetterellaceae</taxon>
        <taxon>Lacihabitans</taxon>
    </lineage>
</organism>
<keyword evidence="3" id="KW-0804">Transcription</keyword>
<evidence type="ECO:0000256" key="3">
    <source>
        <dbReference type="ARBA" id="ARBA00023163"/>
    </source>
</evidence>
<evidence type="ECO:0000256" key="2">
    <source>
        <dbReference type="ARBA" id="ARBA00023125"/>
    </source>
</evidence>
<name>A0AAE3KWK4_9BACT</name>
<accession>A0AAE3KWK4</accession>
<comment type="caution">
    <text evidence="6">The sequence shown here is derived from an EMBL/GenBank/DDBJ whole genome shotgun (WGS) entry which is preliminary data.</text>
</comment>
<keyword evidence="4" id="KW-0472">Membrane</keyword>
<keyword evidence="4" id="KW-1133">Transmembrane helix</keyword>
<evidence type="ECO:0000259" key="5">
    <source>
        <dbReference type="PROSITE" id="PS50043"/>
    </source>
</evidence>
<keyword evidence="4" id="KW-0812">Transmembrane</keyword>
<dbReference type="PRINTS" id="PR00038">
    <property type="entry name" value="HTHLUXR"/>
</dbReference>
<sequence>MAILLFLLKWLELRFVVFDHLFEIYAGIISVIFMVLGAWVMHHFQQKKQEKENARKEMVAIPELGLSQREMEVLELMSQGYTNQQIADKLFLSIHTIKTHGSNLFVKLDVKNRTQALIKAKELEILE</sequence>
<dbReference type="PANTHER" id="PTHR44688:SF16">
    <property type="entry name" value="DNA-BINDING TRANSCRIPTIONAL ACTIVATOR DEVR_DOSR"/>
    <property type="match status" value="1"/>
</dbReference>
<feature type="domain" description="HTH luxR-type" evidence="5">
    <location>
        <begin position="59"/>
        <end position="124"/>
    </location>
</feature>
<dbReference type="Gene3D" id="1.10.10.10">
    <property type="entry name" value="Winged helix-like DNA-binding domain superfamily/Winged helix DNA-binding domain"/>
    <property type="match status" value="1"/>
</dbReference>
<dbReference type="SMART" id="SM00421">
    <property type="entry name" value="HTH_LUXR"/>
    <property type="match status" value="1"/>
</dbReference>
<dbReference type="Pfam" id="PF00196">
    <property type="entry name" value="GerE"/>
    <property type="match status" value="1"/>
</dbReference>
<evidence type="ECO:0000313" key="7">
    <source>
        <dbReference type="Proteomes" id="UP001204144"/>
    </source>
</evidence>
<keyword evidence="1" id="KW-0805">Transcription regulation</keyword>
<reference evidence="6 7" key="1">
    <citation type="submission" date="2018-11" db="EMBL/GenBank/DDBJ databases">
        <title>Novel bacteria species description.</title>
        <authorList>
            <person name="Han J.-H."/>
        </authorList>
    </citation>
    <scope>NUCLEOTIDE SEQUENCE [LARGE SCALE GENOMIC DNA]</scope>
    <source>
        <strain evidence="6 7">KCTC23259</strain>
    </source>
</reference>
<dbReference type="InterPro" id="IPR036388">
    <property type="entry name" value="WH-like_DNA-bd_sf"/>
</dbReference>
<dbReference type="EMBL" id="RJUF01000194">
    <property type="protein sequence ID" value="MCP9765876.1"/>
    <property type="molecule type" value="Genomic_DNA"/>
</dbReference>
<dbReference type="SUPFAM" id="SSF46894">
    <property type="entry name" value="C-terminal effector domain of the bipartite response regulators"/>
    <property type="match status" value="1"/>
</dbReference>
<protein>
    <submittedName>
        <fullName evidence="6">DNA-binding response regulator</fullName>
    </submittedName>
</protein>
<dbReference type="PROSITE" id="PS00622">
    <property type="entry name" value="HTH_LUXR_1"/>
    <property type="match status" value="1"/>
</dbReference>
<keyword evidence="7" id="KW-1185">Reference proteome</keyword>
<dbReference type="PROSITE" id="PS50043">
    <property type="entry name" value="HTH_LUXR_2"/>
    <property type="match status" value="1"/>
</dbReference>
<dbReference type="InterPro" id="IPR000792">
    <property type="entry name" value="Tscrpt_reg_LuxR_C"/>
</dbReference>
<dbReference type="InterPro" id="IPR016032">
    <property type="entry name" value="Sig_transdc_resp-reg_C-effctor"/>
</dbReference>
<dbReference type="AlphaFoldDB" id="A0AAE3KWK4"/>
<dbReference type="GO" id="GO:0006355">
    <property type="term" value="P:regulation of DNA-templated transcription"/>
    <property type="evidence" value="ECO:0007669"/>
    <property type="project" value="InterPro"/>
</dbReference>
<dbReference type="CDD" id="cd06170">
    <property type="entry name" value="LuxR_C_like"/>
    <property type="match status" value="1"/>
</dbReference>
<evidence type="ECO:0000256" key="4">
    <source>
        <dbReference type="SAM" id="Phobius"/>
    </source>
</evidence>